<dbReference type="GO" id="GO:0008033">
    <property type="term" value="P:tRNA processing"/>
    <property type="evidence" value="ECO:0007669"/>
    <property type="project" value="UniProtKB-KW"/>
</dbReference>
<dbReference type="SUPFAM" id="SSF55120">
    <property type="entry name" value="Pseudouridine synthase"/>
    <property type="match status" value="1"/>
</dbReference>
<dbReference type="Pfam" id="PF01142">
    <property type="entry name" value="TruD"/>
    <property type="match status" value="1"/>
</dbReference>
<dbReference type="Gene3D" id="3.30.2350.20">
    <property type="entry name" value="TruD, catalytic domain"/>
    <property type="match status" value="2"/>
</dbReference>
<dbReference type="PANTHER" id="PTHR13326:SF21">
    <property type="entry name" value="PSEUDOURIDYLATE SYNTHASE PUS7L"/>
    <property type="match status" value="1"/>
</dbReference>
<dbReference type="PIRSF" id="PIRSF037016">
    <property type="entry name" value="Pseudouridin_synth_euk_prd"/>
    <property type="match status" value="1"/>
</dbReference>
<evidence type="ECO:0000256" key="2">
    <source>
        <dbReference type="ARBA" id="ARBA00022694"/>
    </source>
</evidence>
<feature type="compositionally biased region" description="Basic and acidic residues" evidence="4">
    <location>
        <begin position="266"/>
        <end position="277"/>
    </location>
</feature>
<feature type="compositionally biased region" description="Basic residues" evidence="4">
    <location>
        <begin position="206"/>
        <end position="221"/>
    </location>
</feature>
<dbReference type="OrthoDB" id="447290at2759"/>
<evidence type="ECO:0000256" key="4">
    <source>
        <dbReference type="SAM" id="MobiDB-lite"/>
    </source>
</evidence>
<dbReference type="PROSITE" id="PS01268">
    <property type="entry name" value="UPF0024"/>
    <property type="match status" value="1"/>
</dbReference>
<feature type="compositionally biased region" description="Basic and acidic residues" evidence="4">
    <location>
        <begin position="300"/>
        <end position="309"/>
    </location>
</feature>
<feature type="region of interest" description="Disordered" evidence="4">
    <location>
        <begin position="176"/>
        <end position="252"/>
    </location>
</feature>
<protein>
    <recommendedName>
        <fullName evidence="5">TRUD domain-containing protein</fullName>
    </recommendedName>
</protein>
<name>A0A9P6AY52_9AGAM</name>
<feature type="region of interest" description="Disordered" evidence="4">
    <location>
        <begin position="265"/>
        <end position="311"/>
    </location>
</feature>
<organism evidence="6 7">
    <name type="scientific">Hydnum rufescens UP504</name>
    <dbReference type="NCBI Taxonomy" id="1448309"/>
    <lineage>
        <taxon>Eukaryota</taxon>
        <taxon>Fungi</taxon>
        <taxon>Dikarya</taxon>
        <taxon>Basidiomycota</taxon>
        <taxon>Agaricomycotina</taxon>
        <taxon>Agaricomycetes</taxon>
        <taxon>Cantharellales</taxon>
        <taxon>Hydnaceae</taxon>
        <taxon>Hydnum</taxon>
    </lineage>
</organism>
<evidence type="ECO:0000259" key="5">
    <source>
        <dbReference type="PROSITE" id="PS50984"/>
    </source>
</evidence>
<evidence type="ECO:0000313" key="7">
    <source>
        <dbReference type="Proteomes" id="UP000886523"/>
    </source>
</evidence>
<dbReference type="GO" id="GO:0001522">
    <property type="term" value="P:pseudouridine synthesis"/>
    <property type="evidence" value="ECO:0007669"/>
    <property type="project" value="InterPro"/>
</dbReference>
<evidence type="ECO:0000256" key="3">
    <source>
        <dbReference type="ARBA" id="ARBA00023235"/>
    </source>
</evidence>
<dbReference type="InterPro" id="IPR020103">
    <property type="entry name" value="PsdUridine_synth_cat_dom_sf"/>
</dbReference>
<dbReference type="PROSITE" id="PS50984">
    <property type="entry name" value="TRUD"/>
    <property type="match status" value="1"/>
</dbReference>
<dbReference type="GO" id="GO:0003723">
    <property type="term" value="F:RNA binding"/>
    <property type="evidence" value="ECO:0007669"/>
    <property type="project" value="InterPro"/>
</dbReference>
<dbReference type="InterPro" id="IPR001656">
    <property type="entry name" value="PsdUridine_synth_TruD"/>
</dbReference>
<keyword evidence="7" id="KW-1185">Reference proteome</keyword>
<evidence type="ECO:0000313" key="6">
    <source>
        <dbReference type="EMBL" id="KAF9514151.1"/>
    </source>
</evidence>
<dbReference type="PANTHER" id="PTHR13326">
    <property type="entry name" value="TRNA PSEUDOURIDINE SYNTHASE D"/>
    <property type="match status" value="1"/>
</dbReference>
<proteinExistence type="inferred from homology"/>
<feature type="compositionally biased region" description="Polar residues" evidence="4">
    <location>
        <begin position="739"/>
        <end position="749"/>
    </location>
</feature>
<comment type="similarity">
    <text evidence="1">Belongs to the pseudouridine synthase TruD family.</text>
</comment>
<sequence length="758" mass="84282">MEADVGITEYVGREVPPIQGIIKQRFTDFLVFEVDQERDVLHLTSIDKPDGPLKPLKKSKAPNVTAPLAIDINEMTIAASDNGENMVPPIRDSAPEEVESHSMLPTIATSGAPSSTISSSQETTWTDHMTATLTPLLPSSTIEQLKEMFLQGPEAPLVSDSGWGGRKPPVLVENDTAAADSDGGAPTPIPVPSPSSHQHDREGRGRGRGRGGRGTRGGRGRGRFDNDSTRPGKREDLRKVVSDPMPNKADRTALHQAIRELFGGRLESETEDQKGEGVRISIKWNHRQSKNPRNNKPGRNPRDPRDPDKPYIPPYIHFTMQKANRDTQDALGHLSRLLRCQVKDLSVAGTKDKRGVTTQRVSLKRHGKTLEEVWKNINGRGERGVRIGDLAYKKWGLELGMLKGNSFIITLRNVKVDSEETLTRAMESMKRKGFINYYGMQRFGTSSIPTHAIGLALLQSDWKRAISLILRPRPGESPDAEAARRAWLEDRDLETALELMPRRAVAERCVLESFKKNFGTDTDLQGALGAIPRNLRLMYIHAYQSYVWNAIVSERIRNFGCHAPVVGDLVFEKTPKKPGTEEPEQIMDTTDEIDVDDSFGDSGVSRRSNGEEAGKPFVAPKVKTLTESNLSDYTIYDGFMRADGLDPNNMTRNRRDYSLSGSYRKIMYLPRHVSWSVLRYTDPDVPLAQSDEDKILGFDAPTTNADGRFLALQIELELGSAVYATMALREVTKTETSAHYQTGLTQASEDQLHRASDP</sequence>
<dbReference type="GO" id="GO:0009982">
    <property type="term" value="F:pseudouridine synthase activity"/>
    <property type="evidence" value="ECO:0007669"/>
    <property type="project" value="InterPro"/>
</dbReference>
<keyword evidence="3" id="KW-0413">Isomerase</keyword>
<dbReference type="InterPro" id="IPR042214">
    <property type="entry name" value="TruD_catalytic"/>
</dbReference>
<feature type="compositionally biased region" description="Basic and acidic residues" evidence="4">
    <location>
        <begin position="222"/>
        <end position="241"/>
    </location>
</feature>
<feature type="region of interest" description="Disordered" evidence="4">
    <location>
        <begin position="739"/>
        <end position="758"/>
    </location>
</feature>
<accession>A0A9P6AY52</accession>
<dbReference type="EMBL" id="MU128964">
    <property type="protein sequence ID" value="KAF9514151.1"/>
    <property type="molecule type" value="Genomic_DNA"/>
</dbReference>
<reference evidence="6" key="1">
    <citation type="journal article" date="2020" name="Nat. Commun.">
        <title>Large-scale genome sequencing of mycorrhizal fungi provides insights into the early evolution of symbiotic traits.</title>
        <authorList>
            <person name="Miyauchi S."/>
            <person name="Kiss E."/>
            <person name="Kuo A."/>
            <person name="Drula E."/>
            <person name="Kohler A."/>
            <person name="Sanchez-Garcia M."/>
            <person name="Morin E."/>
            <person name="Andreopoulos B."/>
            <person name="Barry K.W."/>
            <person name="Bonito G."/>
            <person name="Buee M."/>
            <person name="Carver A."/>
            <person name="Chen C."/>
            <person name="Cichocki N."/>
            <person name="Clum A."/>
            <person name="Culley D."/>
            <person name="Crous P.W."/>
            <person name="Fauchery L."/>
            <person name="Girlanda M."/>
            <person name="Hayes R.D."/>
            <person name="Keri Z."/>
            <person name="LaButti K."/>
            <person name="Lipzen A."/>
            <person name="Lombard V."/>
            <person name="Magnuson J."/>
            <person name="Maillard F."/>
            <person name="Murat C."/>
            <person name="Nolan M."/>
            <person name="Ohm R.A."/>
            <person name="Pangilinan J."/>
            <person name="Pereira M.F."/>
            <person name="Perotto S."/>
            <person name="Peter M."/>
            <person name="Pfister S."/>
            <person name="Riley R."/>
            <person name="Sitrit Y."/>
            <person name="Stielow J.B."/>
            <person name="Szollosi G."/>
            <person name="Zifcakova L."/>
            <person name="Stursova M."/>
            <person name="Spatafora J.W."/>
            <person name="Tedersoo L."/>
            <person name="Vaario L.M."/>
            <person name="Yamada A."/>
            <person name="Yan M."/>
            <person name="Wang P."/>
            <person name="Xu J."/>
            <person name="Bruns T."/>
            <person name="Baldrian P."/>
            <person name="Vilgalys R."/>
            <person name="Dunand C."/>
            <person name="Henrissat B."/>
            <person name="Grigoriev I.V."/>
            <person name="Hibbett D."/>
            <person name="Nagy L.G."/>
            <person name="Martin F.M."/>
        </authorList>
    </citation>
    <scope>NUCLEOTIDE SEQUENCE</scope>
    <source>
        <strain evidence="6">UP504</strain>
    </source>
</reference>
<dbReference type="AlphaFoldDB" id="A0A9P6AY52"/>
<feature type="domain" description="TRUD" evidence="5">
    <location>
        <begin position="433"/>
        <end position="669"/>
    </location>
</feature>
<evidence type="ECO:0000256" key="1">
    <source>
        <dbReference type="ARBA" id="ARBA00007953"/>
    </source>
</evidence>
<keyword evidence="2" id="KW-0819">tRNA processing</keyword>
<dbReference type="GO" id="GO:0005634">
    <property type="term" value="C:nucleus"/>
    <property type="evidence" value="ECO:0007669"/>
    <property type="project" value="TreeGrafter"/>
</dbReference>
<dbReference type="NCBIfam" id="TIGR00094">
    <property type="entry name" value="tRNA_TruD_broad"/>
    <property type="match status" value="1"/>
</dbReference>
<dbReference type="InterPro" id="IPR020119">
    <property type="entry name" value="PsdUridine_synth_TruD_CS"/>
</dbReference>
<dbReference type="InterPro" id="IPR011760">
    <property type="entry name" value="PsdUridine_synth_TruD_insert"/>
</dbReference>
<dbReference type="Proteomes" id="UP000886523">
    <property type="component" value="Unassembled WGS sequence"/>
</dbReference>
<dbReference type="CDD" id="cd02576">
    <property type="entry name" value="PseudoU_synth_ScPUS7"/>
    <property type="match status" value="1"/>
</dbReference>
<comment type="caution">
    <text evidence="6">The sequence shown here is derived from an EMBL/GenBank/DDBJ whole genome shotgun (WGS) entry which is preliminary data.</text>
</comment>
<gene>
    <name evidence="6" type="ORF">BS47DRAFT_1372366</name>
</gene>